<reference evidence="6 7" key="1">
    <citation type="journal article" date="2021" name="Sci. Rep.">
        <title>Chromosome anchoring in Senegalese sole (Solea senegalensis) reveals sex-associated markers and genome rearrangements in flatfish.</title>
        <authorList>
            <person name="Guerrero-Cozar I."/>
            <person name="Gomez-Garrido J."/>
            <person name="Berbel C."/>
            <person name="Martinez-Blanch J.F."/>
            <person name="Alioto T."/>
            <person name="Claros M.G."/>
            <person name="Gagnaire P.A."/>
            <person name="Manchado M."/>
        </authorList>
    </citation>
    <scope>NUCLEOTIDE SEQUENCE [LARGE SCALE GENOMIC DNA]</scope>
    <source>
        <strain evidence="6">Sse05_10M</strain>
    </source>
</reference>
<name>A0AAV6QD20_SOLSE</name>
<evidence type="ECO:0000313" key="7">
    <source>
        <dbReference type="Proteomes" id="UP000693946"/>
    </source>
</evidence>
<keyword evidence="2" id="KW-0963">Cytoplasm</keyword>
<dbReference type="PANTHER" id="PTHR20899">
    <property type="entry name" value="PIERCE HOMOLOG"/>
    <property type="match status" value="1"/>
</dbReference>
<sequence length="146" mass="16917">MEEQRVQTCDFYRTDPNLPFRFNNPDCFHGYSQTNNNPLYRTTNQTYGSKKPTVHEIQVRLGALLCRFIIIDEVAMTTVCSQTQYRGMSRKFSQAMLRSGMYCDHGFNTSADSSRVTAPMATQTKKSNLHYLHHHINQNKDQAENK</sequence>
<dbReference type="InterPro" id="IPR026507">
    <property type="entry name" value="PIRC1/2"/>
</dbReference>
<dbReference type="PANTHER" id="PTHR20899:SF1">
    <property type="entry name" value="PIERCER OF MICROTUBULE WALL 1 PROTEIN"/>
    <property type="match status" value="1"/>
</dbReference>
<gene>
    <name evidence="6" type="ORF">JOB18_005015</name>
</gene>
<keyword evidence="3" id="KW-0206">Cytoskeleton</keyword>
<evidence type="ECO:0000256" key="1">
    <source>
        <dbReference type="ARBA" id="ARBA00004430"/>
    </source>
</evidence>
<comment type="subcellular location">
    <subcellularLocation>
        <location evidence="1">Cytoplasm</location>
        <location evidence="1">Cytoskeleton</location>
        <location evidence="1">Cilium axoneme</location>
    </subcellularLocation>
</comment>
<evidence type="ECO:0000313" key="6">
    <source>
        <dbReference type="EMBL" id="KAG7489110.1"/>
    </source>
</evidence>
<proteinExistence type="inferred from homology"/>
<keyword evidence="7" id="KW-1185">Reference proteome</keyword>
<protein>
    <submittedName>
        <fullName evidence="6">Uncharacterized protein</fullName>
    </submittedName>
</protein>
<dbReference type="EMBL" id="JAGKHQ010000017">
    <property type="protein sequence ID" value="KAG7489110.1"/>
    <property type="molecule type" value="Genomic_DNA"/>
</dbReference>
<evidence type="ECO:0000256" key="2">
    <source>
        <dbReference type="ARBA" id="ARBA00022490"/>
    </source>
</evidence>
<dbReference type="AlphaFoldDB" id="A0AAV6QD20"/>
<dbReference type="GO" id="GO:0035082">
    <property type="term" value="P:axoneme assembly"/>
    <property type="evidence" value="ECO:0007669"/>
    <property type="project" value="InterPro"/>
</dbReference>
<comment type="similarity">
    <text evidence="5">Belongs to the PIERCE1 family.</text>
</comment>
<comment type="caution">
    <text evidence="6">The sequence shown here is derived from an EMBL/GenBank/DDBJ whole genome shotgun (WGS) entry which is preliminary data.</text>
</comment>
<evidence type="ECO:0000256" key="5">
    <source>
        <dbReference type="ARBA" id="ARBA00038014"/>
    </source>
</evidence>
<keyword evidence="4" id="KW-0966">Cell projection</keyword>
<evidence type="ECO:0000256" key="3">
    <source>
        <dbReference type="ARBA" id="ARBA00023212"/>
    </source>
</evidence>
<organism evidence="6 7">
    <name type="scientific">Solea senegalensis</name>
    <name type="common">Senegalese sole</name>
    <dbReference type="NCBI Taxonomy" id="28829"/>
    <lineage>
        <taxon>Eukaryota</taxon>
        <taxon>Metazoa</taxon>
        <taxon>Chordata</taxon>
        <taxon>Craniata</taxon>
        <taxon>Vertebrata</taxon>
        <taxon>Euteleostomi</taxon>
        <taxon>Actinopterygii</taxon>
        <taxon>Neopterygii</taxon>
        <taxon>Teleostei</taxon>
        <taxon>Neoteleostei</taxon>
        <taxon>Acanthomorphata</taxon>
        <taxon>Carangaria</taxon>
        <taxon>Pleuronectiformes</taxon>
        <taxon>Pleuronectoidei</taxon>
        <taxon>Soleidae</taxon>
        <taxon>Solea</taxon>
    </lineage>
</organism>
<accession>A0AAV6QD20</accession>
<dbReference type="Pfam" id="PF14892">
    <property type="entry name" value="PIRC1_2"/>
    <property type="match status" value="1"/>
</dbReference>
<evidence type="ECO:0000256" key="4">
    <source>
        <dbReference type="ARBA" id="ARBA00023273"/>
    </source>
</evidence>
<dbReference type="GO" id="GO:0005879">
    <property type="term" value="C:axonemal microtubule"/>
    <property type="evidence" value="ECO:0007669"/>
    <property type="project" value="InterPro"/>
</dbReference>
<dbReference type="Proteomes" id="UP000693946">
    <property type="component" value="Linkage Group LG5"/>
</dbReference>